<feature type="transmembrane region" description="Helical" evidence="6">
    <location>
        <begin position="93"/>
        <end position="115"/>
    </location>
</feature>
<name>A0A016U1B4_9BILA</name>
<evidence type="ECO:0000256" key="6">
    <source>
        <dbReference type="SAM" id="Phobius"/>
    </source>
</evidence>
<gene>
    <name evidence="7" type="primary">Acey_s0066.g3748</name>
    <name evidence="7" type="ORF">Y032_0066g3748</name>
</gene>
<dbReference type="GO" id="GO:0016020">
    <property type="term" value="C:membrane"/>
    <property type="evidence" value="ECO:0007669"/>
    <property type="project" value="UniProtKB-SubCell"/>
</dbReference>
<comment type="caution">
    <text evidence="7">The sequence shown here is derived from an EMBL/GenBank/DDBJ whole genome shotgun (WGS) entry which is preliminary data.</text>
</comment>
<feature type="transmembrane region" description="Helical" evidence="6">
    <location>
        <begin position="259"/>
        <end position="284"/>
    </location>
</feature>
<protein>
    <recommendedName>
        <fullName evidence="9">G-protein coupled receptors family 1 profile domain-containing protein</fullName>
    </recommendedName>
</protein>
<comment type="similarity">
    <text evidence="5">Belongs to the nematode receptor-like protein sra family.</text>
</comment>
<dbReference type="GO" id="GO:0004984">
    <property type="term" value="F:olfactory receptor activity"/>
    <property type="evidence" value="ECO:0007669"/>
    <property type="project" value="TreeGrafter"/>
</dbReference>
<evidence type="ECO:0008006" key="9">
    <source>
        <dbReference type="Google" id="ProtNLM"/>
    </source>
</evidence>
<dbReference type="InterPro" id="IPR019408">
    <property type="entry name" value="7TM_GPCR_serpentine_rcpt_Srab"/>
</dbReference>
<keyword evidence="3 6" id="KW-1133">Transmembrane helix</keyword>
<dbReference type="PANTHER" id="PTHR31357">
    <property type="entry name" value="SERPENTINE RECEPTOR CLASS ALPHA-10"/>
    <property type="match status" value="1"/>
</dbReference>
<feature type="transmembrane region" description="Helical" evidence="6">
    <location>
        <begin position="210"/>
        <end position="235"/>
    </location>
</feature>
<evidence type="ECO:0000313" key="8">
    <source>
        <dbReference type="Proteomes" id="UP000024635"/>
    </source>
</evidence>
<feature type="transmembrane region" description="Helical" evidence="6">
    <location>
        <begin position="127"/>
        <end position="148"/>
    </location>
</feature>
<dbReference type="AlphaFoldDB" id="A0A016U1B4"/>
<evidence type="ECO:0000313" key="7">
    <source>
        <dbReference type="EMBL" id="EYC08408.1"/>
    </source>
</evidence>
<dbReference type="InterPro" id="IPR051080">
    <property type="entry name" value="Nematode_rcpt-like_serp_alpha"/>
</dbReference>
<comment type="subcellular location">
    <subcellularLocation>
        <location evidence="1">Membrane</location>
        <topology evidence="1">Multi-pass membrane protein</topology>
    </subcellularLocation>
</comment>
<evidence type="ECO:0000256" key="2">
    <source>
        <dbReference type="ARBA" id="ARBA00022692"/>
    </source>
</evidence>
<evidence type="ECO:0000256" key="3">
    <source>
        <dbReference type="ARBA" id="ARBA00022989"/>
    </source>
</evidence>
<dbReference type="PANTHER" id="PTHR31357:SF5">
    <property type="entry name" value="SERPENTINE RECEPTOR CLASS ALPHA-1-RELATED"/>
    <property type="match status" value="1"/>
</dbReference>
<proteinExistence type="inferred from homology"/>
<keyword evidence="2 6" id="KW-0812">Transmembrane</keyword>
<keyword evidence="8" id="KW-1185">Reference proteome</keyword>
<sequence>MARVKPANPQTEMSSYLVFSAYEKAWITFSLIFPGLTSHLRQIQAYWIVIVCVAALHCDVTRGSGARLRLEPESTAKKMDCKIFEPLITNTGFLLVVGSQAFAGAFSAVVALIALRKCRTLHFHVNCRILLTTLLLLYIVHSVCITVLQTLQLVRYVLHPDPCEAAISSALCFSLRFPSTICMTSFAVLQLGMIVERAVALWKRDRYETYGSVVGTAITFCCMISSVSVTTWALIQMNLHTETVYCSAGTQETGFRVKVLSFILCAIDFITLLGTGFVFAFNVAAIRRKFFDLKSSYQLKENISVIRIILPLSIFQAICHTMFSMTNGIISSFESSFSMVTYRTLFAATYIIPYYTMVAPLLLLYVLNRSLKDRALKLKVLTRHVTNENDVYFTAYSQMWNNRRASNKC</sequence>
<evidence type="ECO:0000256" key="4">
    <source>
        <dbReference type="ARBA" id="ARBA00023136"/>
    </source>
</evidence>
<organism evidence="7 8">
    <name type="scientific">Ancylostoma ceylanicum</name>
    <dbReference type="NCBI Taxonomy" id="53326"/>
    <lineage>
        <taxon>Eukaryota</taxon>
        <taxon>Metazoa</taxon>
        <taxon>Ecdysozoa</taxon>
        <taxon>Nematoda</taxon>
        <taxon>Chromadorea</taxon>
        <taxon>Rhabditida</taxon>
        <taxon>Rhabditina</taxon>
        <taxon>Rhabditomorpha</taxon>
        <taxon>Strongyloidea</taxon>
        <taxon>Ancylostomatidae</taxon>
        <taxon>Ancylostomatinae</taxon>
        <taxon>Ancylostoma</taxon>
    </lineage>
</organism>
<dbReference type="EMBL" id="JARK01001402">
    <property type="protein sequence ID" value="EYC08408.1"/>
    <property type="molecule type" value="Genomic_DNA"/>
</dbReference>
<evidence type="ECO:0000256" key="1">
    <source>
        <dbReference type="ARBA" id="ARBA00004141"/>
    </source>
</evidence>
<dbReference type="Pfam" id="PF10292">
    <property type="entry name" value="7TM_GPCR_Srab"/>
    <property type="match status" value="1"/>
</dbReference>
<feature type="transmembrane region" description="Helical" evidence="6">
    <location>
        <begin position="345"/>
        <end position="367"/>
    </location>
</feature>
<evidence type="ECO:0000256" key="5">
    <source>
        <dbReference type="ARBA" id="ARBA00037994"/>
    </source>
</evidence>
<feature type="transmembrane region" description="Helical" evidence="6">
    <location>
        <begin position="305"/>
        <end position="325"/>
    </location>
</feature>
<dbReference type="OrthoDB" id="5820030at2759"/>
<dbReference type="Proteomes" id="UP000024635">
    <property type="component" value="Unassembled WGS sequence"/>
</dbReference>
<accession>A0A016U1B4</accession>
<keyword evidence="4 6" id="KW-0472">Membrane</keyword>
<reference evidence="8" key="1">
    <citation type="journal article" date="2015" name="Nat. Genet.">
        <title>The genome and transcriptome of the zoonotic hookworm Ancylostoma ceylanicum identify infection-specific gene families.</title>
        <authorList>
            <person name="Schwarz E.M."/>
            <person name="Hu Y."/>
            <person name="Antoshechkin I."/>
            <person name="Miller M.M."/>
            <person name="Sternberg P.W."/>
            <person name="Aroian R.V."/>
        </authorList>
    </citation>
    <scope>NUCLEOTIDE SEQUENCE</scope>
    <source>
        <strain evidence="8">HY135</strain>
    </source>
</reference>